<dbReference type="Gene3D" id="3.40.50.300">
    <property type="entry name" value="P-loop containing nucleotide triphosphate hydrolases"/>
    <property type="match status" value="1"/>
</dbReference>
<evidence type="ECO:0000259" key="5">
    <source>
        <dbReference type="PROSITE" id="PS50893"/>
    </source>
</evidence>
<dbReference type="InterPro" id="IPR017871">
    <property type="entry name" value="ABC_transporter-like_CS"/>
</dbReference>
<keyword evidence="3" id="KW-0547">Nucleotide-binding</keyword>
<dbReference type="InterPro" id="IPR027417">
    <property type="entry name" value="P-loop_NTPase"/>
</dbReference>
<reference evidence="6 7" key="1">
    <citation type="submission" date="2020-02" db="EMBL/GenBank/DDBJ databases">
        <title>The whole genome sequence of CPCC 205119.</title>
        <authorList>
            <person name="Jiang Z."/>
        </authorList>
    </citation>
    <scope>NUCLEOTIDE SEQUENCE [LARGE SCALE GENOMIC DNA]</scope>
    <source>
        <strain evidence="6 7">CPCC 205119</strain>
    </source>
</reference>
<evidence type="ECO:0000256" key="4">
    <source>
        <dbReference type="ARBA" id="ARBA00022840"/>
    </source>
</evidence>
<dbReference type="InterPro" id="IPR003439">
    <property type="entry name" value="ABC_transporter-like_ATP-bd"/>
</dbReference>
<evidence type="ECO:0000313" key="6">
    <source>
        <dbReference type="EMBL" id="NEL55721.1"/>
    </source>
</evidence>
<dbReference type="GO" id="GO:0005524">
    <property type="term" value="F:ATP binding"/>
    <property type="evidence" value="ECO:0007669"/>
    <property type="project" value="UniProtKB-KW"/>
</dbReference>
<keyword evidence="4 6" id="KW-0067">ATP-binding</keyword>
<organism evidence="6 7">
    <name type="scientific">Goekera deserti</name>
    <dbReference type="NCBI Taxonomy" id="2497753"/>
    <lineage>
        <taxon>Bacteria</taxon>
        <taxon>Bacillati</taxon>
        <taxon>Actinomycetota</taxon>
        <taxon>Actinomycetes</taxon>
        <taxon>Geodermatophilales</taxon>
        <taxon>Geodermatophilaceae</taxon>
        <taxon>Goekera</taxon>
    </lineage>
</organism>
<evidence type="ECO:0000256" key="1">
    <source>
        <dbReference type="ARBA" id="ARBA00005417"/>
    </source>
</evidence>
<evidence type="ECO:0000256" key="2">
    <source>
        <dbReference type="ARBA" id="ARBA00022448"/>
    </source>
</evidence>
<dbReference type="AlphaFoldDB" id="A0A7K3WGU0"/>
<keyword evidence="7" id="KW-1185">Reference proteome</keyword>
<dbReference type="Pfam" id="PF00005">
    <property type="entry name" value="ABC_tran"/>
    <property type="match status" value="1"/>
</dbReference>
<proteinExistence type="inferred from homology"/>
<name>A0A7K3WGU0_9ACTN</name>
<dbReference type="PANTHER" id="PTHR43335">
    <property type="entry name" value="ABC TRANSPORTER, ATP-BINDING PROTEIN"/>
    <property type="match status" value="1"/>
</dbReference>
<dbReference type="SUPFAM" id="SSF52540">
    <property type="entry name" value="P-loop containing nucleoside triphosphate hydrolases"/>
    <property type="match status" value="1"/>
</dbReference>
<dbReference type="PROSITE" id="PS50893">
    <property type="entry name" value="ABC_TRANSPORTER_2"/>
    <property type="match status" value="1"/>
</dbReference>
<evidence type="ECO:0000256" key="3">
    <source>
        <dbReference type="ARBA" id="ARBA00022741"/>
    </source>
</evidence>
<dbReference type="SMART" id="SM00382">
    <property type="entry name" value="AAA"/>
    <property type="match status" value="1"/>
</dbReference>
<protein>
    <submittedName>
        <fullName evidence="6">ABC transporter ATP-binding protein</fullName>
    </submittedName>
</protein>
<feature type="domain" description="ABC transporter" evidence="5">
    <location>
        <begin position="21"/>
        <end position="252"/>
    </location>
</feature>
<comment type="similarity">
    <text evidence="1">Belongs to the ABC transporter superfamily.</text>
</comment>
<dbReference type="PROSITE" id="PS00211">
    <property type="entry name" value="ABC_TRANSPORTER_1"/>
    <property type="match status" value="1"/>
</dbReference>
<keyword evidence="2" id="KW-0813">Transport</keyword>
<dbReference type="CDD" id="cd03230">
    <property type="entry name" value="ABC_DR_subfamily_A"/>
    <property type="match status" value="1"/>
</dbReference>
<sequence length="330" mass="34519">MTGAVTAVTPREQVARPAPAIELTGVTRQFGDTTALDDVTFRAEPGQVVGLLGHNGAGKTTVTRLVAGLVAPTRGQVRLLGHDPTTDGVWVRRRLGVLPSSQLVDLRMTARENLVFAARLFGLPAAAVAPRVAAVLEELGLADRADDRAGTFSAGMRQRLALARVLLPEPPVLLLDEPSSALDPVAARELRDLVRTASRSQGRTVVLCTHDLAEAAELCDEVVILASGRVVASGPPAELAARLDVTAVVDLGCDPADETAAAAVLRRRGTPGERTGAGEFQVPGVDRAGVPGLLSDLLRDGVRVQAVAPRHHTLADLYFSLHTTRDGGAA</sequence>
<accession>A0A7K3WGU0</accession>
<evidence type="ECO:0000313" key="7">
    <source>
        <dbReference type="Proteomes" id="UP000470470"/>
    </source>
</evidence>
<dbReference type="EMBL" id="JAAGWK010000025">
    <property type="protein sequence ID" value="NEL55721.1"/>
    <property type="molecule type" value="Genomic_DNA"/>
</dbReference>
<dbReference type="PANTHER" id="PTHR43335:SF11">
    <property type="entry name" value="ABC TRANSPORTER RELATED"/>
    <property type="match status" value="1"/>
</dbReference>
<dbReference type="RefSeq" id="WP_162393498.1">
    <property type="nucleotide sequence ID" value="NZ_JAABOZ010000010.1"/>
</dbReference>
<dbReference type="GO" id="GO:0016887">
    <property type="term" value="F:ATP hydrolysis activity"/>
    <property type="evidence" value="ECO:0007669"/>
    <property type="project" value="InterPro"/>
</dbReference>
<dbReference type="Proteomes" id="UP000470470">
    <property type="component" value="Unassembled WGS sequence"/>
</dbReference>
<comment type="caution">
    <text evidence="6">The sequence shown here is derived from an EMBL/GenBank/DDBJ whole genome shotgun (WGS) entry which is preliminary data.</text>
</comment>
<gene>
    <name evidence="6" type="ORF">G1H19_17200</name>
</gene>
<dbReference type="InterPro" id="IPR003593">
    <property type="entry name" value="AAA+_ATPase"/>
</dbReference>